<keyword evidence="2" id="KW-0802">TPR repeat</keyword>
<accession>A0A933L0M4</accession>
<dbReference type="Gene3D" id="1.25.40.10">
    <property type="entry name" value="Tetratricopeptide repeat domain"/>
    <property type="match status" value="1"/>
</dbReference>
<dbReference type="InterPro" id="IPR019734">
    <property type="entry name" value="TPR_rpt"/>
</dbReference>
<feature type="coiled-coil region" evidence="1">
    <location>
        <begin position="44"/>
        <end position="78"/>
    </location>
</feature>
<evidence type="ECO:0000256" key="3">
    <source>
        <dbReference type="SAM" id="MobiDB-lite"/>
    </source>
</evidence>
<dbReference type="InterPro" id="IPR034706">
    <property type="entry name" value="CpoB"/>
</dbReference>
<feature type="repeat" description="TPR" evidence="2">
    <location>
        <begin position="198"/>
        <end position="231"/>
    </location>
</feature>
<dbReference type="AlphaFoldDB" id="A0A933L0M4"/>
<dbReference type="InterPro" id="IPR011990">
    <property type="entry name" value="TPR-like_helical_dom_sf"/>
</dbReference>
<dbReference type="Proteomes" id="UP000782610">
    <property type="component" value="Unassembled WGS sequence"/>
</dbReference>
<feature type="region of interest" description="Disordered" evidence="3">
    <location>
        <begin position="88"/>
        <end position="156"/>
    </location>
</feature>
<keyword evidence="1" id="KW-0732">Signal</keyword>
<name>A0A933L0M4_9HYPH</name>
<keyword evidence="1" id="KW-0574">Periplasm</keyword>
<dbReference type="HAMAP" id="MF_02066">
    <property type="entry name" value="CpoB"/>
    <property type="match status" value="1"/>
</dbReference>
<dbReference type="GO" id="GO:0030288">
    <property type="term" value="C:outer membrane-bounded periplasmic space"/>
    <property type="evidence" value="ECO:0007669"/>
    <property type="project" value="UniProtKB-UniRule"/>
</dbReference>
<comment type="function">
    <text evidence="1">Mediates coordination of peptidoglycan synthesis and outer membrane constriction during cell division.</text>
</comment>
<gene>
    <name evidence="4" type="primary">ybgF</name>
    <name evidence="1" type="synonym">cpoB</name>
    <name evidence="4" type="ORF">HY834_08585</name>
</gene>
<dbReference type="EMBL" id="JACRAF010000024">
    <property type="protein sequence ID" value="MBI4921793.1"/>
    <property type="molecule type" value="Genomic_DNA"/>
</dbReference>
<reference evidence="4" key="1">
    <citation type="submission" date="2020-07" db="EMBL/GenBank/DDBJ databases">
        <title>Huge and variable diversity of episymbiotic CPR bacteria and DPANN archaea in groundwater ecosystems.</title>
        <authorList>
            <person name="He C.Y."/>
            <person name="Keren R."/>
            <person name="Whittaker M."/>
            <person name="Farag I.F."/>
            <person name="Doudna J."/>
            <person name="Cate J.H.D."/>
            <person name="Banfield J.F."/>
        </authorList>
    </citation>
    <scope>NUCLEOTIDE SEQUENCE</scope>
    <source>
        <strain evidence="4">NC_groundwater_1586_Pr3_B-0.1um_66_15</strain>
    </source>
</reference>
<comment type="caution">
    <text evidence="4">The sequence shown here is derived from an EMBL/GenBank/DDBJ whole genome shotgun (WGS) entry which is preliminary data.</text>
</comment>
<evidence type="ECO:0000313" key="5">
    <source>
        <dbReference type="Proteomes" id="UP000782610"/>
    </source>
</evidence>
<keyword evidence="1" id="KW-0131">Cell cycle</keyword>
<sequence length="324" mass="34045">MRLSLPKGTARGLTAFAIVLIMGVFAPEFVVAQSKSEAQITVRLQELEDTVRTLTGQVEGLQFQLTQMQELLQKMQDDNEFRFQQLEGGAGKKTDAATQSGGATPTGALPQAPAGEQTTDPATTTPPAPLGTDASAPADAGTATGDSLGDSADPLLGTGNSSGALLGTIPEADADALNGGRPLNLNLDSSQELSNGDAEAQYAAGYEAIVRGDYPFAEEQFRQFVALYPKDPQAPDAANWLGEALLQRQAYDEAADVLLTGFQNYGSSARAPDLLLKLGIALAGAGEQDTACRTFFEVAKRYTEQPAAFTQRLADEKAKAKCPV</sequence>
<comment type="subcellular location">
    <subcellularLocation>
        <location evidence="1">Periplasm</location>
    </subcellularLocation>
</comment>
<dbReference type="InterPro" id="IPR014162">
    <property type="entry name" value="CpoB_C"/>
</dbReference>
<protein>
    <recommendedName>
        <fullName evidence="1">Cell division coordinator CpoB</fullName>
    </recommendedName>
</protein>
<dbReference type="SUPFAM" id="SSF48452">
    <property type="entry name" value="TPR-like"/>
    <property type="match status" value="1"/>
</dbReference>
<proteinExistence type="inferred from homology"/>
<keyword evidence="1" id="KW-0175">Coiled coil</keyword>
<evidence type="ECO:0000256" key="2">
    <source>
        <dbReference type="PROSITE-ProRule" id="PRU00339"/>
    </source>
</evidence>
<keyword evidence="1" id="KW-0132">Cell division</keyword>
<dbReference type="PROSITE" id="PS50005">
    <property type="entry name" value="TPR"/>
    <property type="match status" value="1"/>
</dbReference>
<organism evidence="4 5">
    <name type="scientific">Devosia nanyangense</name>
    <dbReference type="NCBI Taxonomy" id="1228055"/>
    <lineage>
        <taxon>Bacteria</taxon>
        <taxon>Pseudomonadati</taxon>
        <taxon>Pseudomonadota</taxon>
        <taxon>Alphaproteobacteria</taxon>
        <taxon>Hyphomicrobiales</taxon>
        <taxon>Devosiaceae</taxon>
        <taxon>Devosia</taxon>
    </lineage>
</organism>
<dbReference type="NCBIfam" id="TIGR02795">
    <property type="entry name" value="tol_pal_ybgF"/>
    <property type="match status" value="1"/>
</dbReference>
<dbReference type="Pfam" id="PF13432">
    <property type="entry name" value="TPR_16"/>
    <property type="match status" value="1"/>
</dbReference>
<comment type="similarity">
    <text evidence="1">Belongs to the CpoB family.</text>
</comment>
<evidence type="ECO:0000313" key="4">
    <source>
        <dbReference type="EMBL" id="MBI4921793.1"/>
    </source>
</evidence>
<evidence type="ECO:0000256" key="1">
    <source>
        <dbReference type="HAMAP-Rule" id="MF_02066"/>
    </source>
</evidence>
<dbReference type="GO" id="GO:0043093">
    <property type="term" value="P:FtsZ-dependent cytokinesis"/>
    <property type="evidence" value="ECO:0007669"/>
    <property type="project" value="UniProtKB-UniRule"/>
</dbReference>